<comment type="caution">
    <text evidence="1">The sequence shown here is derived from an EMBL/GenBank/DDBJ whole genome shotgun (WGS) entry which is preliminary data.</text>
</comment>
<evidence type="ECO:0000313" key="1">
    <source>
        <dbReference type="EMBL" id="MEQ2269382.1"/>
    </source>
</evidence>
<evidence type="ECO:0000313" key="2">
    <source>
        <dbReference type="Proteomes" id="UP001444071"/>
    </source>
</evidence>
<keyword evidence="2" id="KW-1185">Reference proteome</keyword>
<reference evidence="1 2" key="1">
    <citation type="submission" date="2021-06" db="EMBL/GenBank/DDBJ databases">
        <authorList>
            <person name="Palmer J.M."/>
        </authorList>
    </citation>
    <scope>NUCLEOTIDE SEQUENCE [LARGE SCALE GENOMIC DNA]</scope>
    <source>
        <strain evidence="1 2">XR_2019</strain>
        <tissue evidence="1">Muscle</tissue>
    </source>
</reference>
<dbReference type="EMBL" id="JAHRIM010051710">
    <property type="protein sequence ID" value="MEQ2269382.1"/>
    <property type="molecule type" value="Genomic_DNA"/>
</dbReference>
<dbReference type="Proteomes" id="UP001444071">
    <property type="component" value="Unassembled WGS sequence"/>
</dbReference>
<organism evidence="1 2">
    <name type="scientific">Xenotaenia resolanae</name>
    <dbReference type="NCBI Taxonomy" id="208358"/>
    <lineage>
        <taxon>Eukaryota</taxon>
        <taxon>Metazoa</taxon>
        <taxon>Chordata</taxon>
        <taxon>Craniata</taxon>
        <taxon>Vertebrata</taxon>
        <taxon>Euteleostomi</taxon>
        <taxon>Actinopterygii</taxon>
        <taxon>Neopterygii</taxon>
        <taxon>Teleostei</taxon>
        <taxon>Neoteleostei</taxon>
        <taxon>Acanthomorphata</taxon>
        <taxon>Ovalentaria</taxon>
        <taxon>Atherinomorphae</taxon>
        <taxon>Cyprinodontiformes</taxon>
        <taxon>Goodeidae</taxon>
        <taxon>Xenotaenia</taxon>
    </lineage>
</organism>
<sequence length="75" mass="8876">MRTWRHLYGCTNIAGENAWLRLHVWVAAVNSDLFRRGLLCEVNSWCICRPIRLYHKLLCLRNKQLKYGSTDAEEI</sequence>
<proteinExistence type="predicted"/>
<accession>A0ABV0WK79</accession>
<gene>
    <name evidence="1" type="ORF">XENORESO_003831</name>
</gene>
<protein>
    <submittedName>
        <fullName evidence="1">Uncharacterized protein</fullName>
    </submittedName>
</protein>
<name>A0ABV0WK79_9TELE</name>